<name>A0ABQ6JCF6_9ACTN</name>
<gene>
    <name evidence="2" type="ORF">GCM10025868_10930</name>
</gene>
<keyword evidence="3" id="KW-1185">Reference proteome</keyword>
<dbReference type="EMBL" id="BSUZ01000001">
    <property type="protein sequence ID" value="GMA85843.1"/>
    <property type="molecule type" value="Genomic_DNA"/>
</dbReference>
<proteinExistence type="predicted"/>
<protein>
    <recommendedName>
        <fullName evidence="4">DUF222 domain-containing protein</fullName>
    </recommendedName>
</protein>
<evidence type="ECO:0000313" key="2">
    <source>
        <dbReference type="EMBL" id="GMA85843.1"/>
    </source>
</evidence>
<feature type="compositionally biased region" description="Basic residues" evidence="1">
    <location>
        <begin position="155"/>
        <end position="177"/>
    </location>
</feature>
<feature type="compositionally biased region" description="Basic and acidic residues" evidence="1">
    <location>
        <begin position="178"/>
        <end position="188"/>
    </location>
</feature>
<reference evidence="3" key="1">
    <citation type="journal article" date="2019" name="Int. J. Syst. Evol. Microbiol.">
        <title>The Global Catalogue of Microorganisms (GCM) 10K type strain sequencing project: providing services to taxonomists for standard genome sequencing and annotation.</title>
        <authorList>
            <consortium name="The Broad Institute Genomics Platform"/>
            <consortium name="The Broad Institute Genome Sequencing Center for Infectious Disease"/>
            <person name="Wu L."/>
            <person name="Ma J."/>
        </authorList>
    </citation>
    <scope>NUCLEOTIDE SEQUENCE [LARGE SCALE GENOMIC DNA]</scope>
    <source>
        <strain evidence="3">NBRC 108730</strain>
    </source>
</reference>
<evidence type="ECO:0008006" key="4">
    <source>
        <dbReference type="Google" id="ProtNLM"/>
    </source>
</evidence>
<organism evidence="2 3">
    <name type="scientific">Angustibacter aerolatus</name>
    <dbReference type="NCBI Taxonomy" id="1162965"/>
    <lineage>
        <taxon>Bacteria</taxon>
        <taxon>Bacillati</taxon>
        <taxon>Actinomycetota</taxon>
        <taxon>Actinomycetes</taxon>
        <taxon>Kineosporiales</taxon>
        <taxon>Kineosporiaceae</taxon>
    </lineage>
</organism>
<feature type="region of interest" description="Disordered" evidence="1">
    <location>
        <begin position="140"/>
        <end position="214"/>
    </location>
</feature>
<dbReference type="Proteomes" id="UP001157017">
    <property type="component" value="Unassembled WGS sequence"/>
</dbReference>
<accession>A0ABQ6JCF6</accession>
<sequence length="451" mass="48273">MGTTGGDVISNEVHVLQDEGGMAVIGEASAVESFLASRGLASRELPLDRLRPALATAAGVAQTASTAMAESGRWVKATKQSAEAMKHLELMKGSAPGVSRAVLTDKGKAKQFLEIVRTPGSMLTNPALLAGAAGIMAQARHAADDGRDHGLPRVDRRKARRRAARAQRSGARRHGRRRPGDRGGDDRPRARRSGVRGDLVQGPGDGVDDRPDAGVRPAALDALADDLERHTAVGDLAKTTAQAQVSVQEWLAVLARCFQAQDALAVLEIDRVLDGSPEEVDRHRTGLQAARHHRLDLITRTTERLMVRLDAAARAANAKVLLHPAASRSVVSASNHVAGAVVAFHEPLGIDGDRQSVDARRWVEAAADARDRVRETGAGGYEAAKQARRSDPWSCGLSGRSAVKRRRRACPPPARQERRLSEAVTREGPVRVDRALVVWCAIRDSNPEPAD</sequence>
<evidence type="ECO:0000313" key="3">
    <source>
        <dbReference type="Proteomes" id="UP001157017"/>
    </source>
</evidence>
<feature type="compositionally biased region" description="Basic and acidic residues" evidence="1">
    <location>
        <begin position="141"/>
        <end position="154"/>
    </location>
</feature>
<evidence type="ECO:0000256" key="1">
    <source>
        <dbReference type="SAM" id="MobiDB-lite"/>
    </source>
</evidence>
<comment type="caution">
    <text evidence="2">The sequence shown here is derived from an EMBL/GenBank/DDBJ whole genome shotgun (WGS) entry which is preliminary data.</text>
</comment>